<comment type="caution">
    <text evidence="1">The sequence shown here is derived from an EMBL/GenBank/DDBJ whole genome shotgun (WGS) entry which is preliminary data.</text>
</comment>
<protein>
    <submittedName>
        <fullName evidence="1">Uncharacterized protein</fullName>
    </submittedName>
</protein>
<gene>
    <name evidence="1" type="ORF">GCM10010844_41330</name>
</gene>
<proteinExistence type="predicted"/>
<name>A0ABQ2FR16_9DEIO</name>
<reference evidence="2" key="1">
    <citation type="journal article" date="2019" name="Int. J. Syst. Evol. Microbiol.">
        <title>The Global Catalogue of Microorganisms (GCM) 10K type strain sequencing project: providing services to taxonomists for standard genome sequencing and annotation.</title>
        <authorList>
            <consortium name="The Broad Institute Genomics Platform"/>
            <consortium name="The Broad Institute Genome Sequencing Center for Infectious Disease"/>
            <person name="Wu L."/>
            <person name="Ma J."/>
        </authorList>
    </citation>
    <scope>NUCLEOTIDE SEQUENCE [LARGE SCALE GENOMIC DNA]</scope>
    <source>
        <strain evidence="2">JCM 19173</strain>
    </source>
</reference>
<evidence type="ECO:0000313" key="1">
    <source>
        <dbReference type="EMBL" id="GGL18207.1"/>
    </source>
</evidence>
<dbReference type="Proteomes" id="UP000604341">
    <property type="component" value="Unassembled WGS sequence"/>
</dbReference>
<accession>A0ABQ2FR16</accession>
<dbReference type="RefSeq" id="WP_189070874.1">
    <property type="nucleotide sequence ID" value="NZ_BMPE01000027.1"/>
</dbReference>
<organism evidence="1 2">
    <name type="scientific">Deinococcus radiotolerans</name>
    <dbReference type="NCBI Taxonomy" id="1309407"/>
    <lineage>
        <taxon>Bacteria</taxon>
        <taxon>Thermotogati</taxon>
        <taxon>Deinococcota</taxon>
        <taxon>Deinococci</taxon>
        <taxon>Deinococcales</taxon>
        <taxon>Deinococcaceae</taxon>
        <taxon>Deinococcus</taxon>
    </lineage>
</organism>
<keyword evidence="2" id="KW-1185">Reference proteome</keyword>
<sequence>MINLIRQLTSFLRAEHLVTLLFWARADGTAAPVSVDDPLPVQTVEAVSPNKAYPPQILNAGNTQSLTVPDGATHADVVVASGSARMGLLDATVAPEYTPGLGMRGLTGALLQALRVDVISGQTRVDYWQMGRPIPAPPEPPTLDLGPRYSLTFAPGETLKTFTLAPDTEAPYLLNVQARVGGRYTVRLLENGVETHNDIYPRQYGGNPTMNPASTMQLEISRPAEDTSAGVVLFEYLHMDTTPSFLSVSNDVVSFFPGAGAGTSIDIYPQVAGVHTVKMESETNGATFLVELLENGAVVDSFTQGGFYIEKSSPWTLDPAKTYKVRAVSQTGGQYDEMRLTLLPPA</sequence>
<dbReference type="EMBL" id="BMPE01000027">
    <property type="protein sequence ID" value="GGL18207.1"/>
    <property type="molecule type" value="Genomic_DNA"/>
</dbReference>
<evidence type="ECO:0000313" key="2">
    <source>
        <dbReference type="Proteomes" id="UP000604341"/>
    </source>
</evidence>